<keyword evidence="8" id="KW-0408">Iron</keyword>
<dbReference type="PANTHER" id="PTHR11780:SF10">
    <property type="entry name" value="NADH DEHYDROGENASE [UBIQUINONE] FLAVOPROTEIN 1, MITOCHONDRIAL"/>
    <property type="match status" value="1"/>
</dbReference>
<dbReference type="InterPro" id="IPR011538">
    <property type="entry name" value="Nuo51_FMN-bd"/>
</dbReference>
<dbReference type="Gene3D" id="1.20.1440.230">
    <property type="entry name" value="NADH-ubiquinone oxidoreductase 51kDa subunit, iron-sulphur binding domain"/>
    <property type="match status" value="1"/>
</dbReference>
<dbReference type="Gene3D" id="3.30.70.20">
    <property type="match status" value="1"/>
</dbReference>
<keyword evidence="4" id="KW-0004">4Fe-4S</keyword>
<evidence type="ECO:0000313" key="12">
    <source>
        <dbReference type="Proteomes" id="UP001501822"/>
    </source>
</evidence>
<evidence type="ECO:0000256" key="1">
    <source>
        <dbReference type="ARBA" id="ARBA00001917"/>
    </source>
</evidence>
<dbReference type="Pfam" id="PF13459">
    <property type="entry name" value="Fer4_15"/>
    <property type="match status" value="1"/>
</dbReference>
<evidence type="ECO:0000256" key="6">
    <source>
        <dbReference type="ARBA" id="ARBA00022643"/>
    </source>
</evidence>
<evidence type="ECO:0000256" key="9">
    <source>
        <dbReference type="ARBA" id="ARBA00023014"/>
    </source>
</evidence>
<proteinExistence type="inferred from homology"/>
<organism evidence="11 12">
    <name type="scientific">Actinoallomurus spadix</name>
    <dbReference type="NCBI Taxonomy" id="79912"/>
    <lineage>
        <taxon>Bacteria</taxon>
        <taxon>Bacillati</taxon>
        <taxon>Actinomycetota</taxon>
        <taxon>Actinomycetes</taxon>
        <taxon>Streptosporangiales</taxon>
        <taxon>Thermomonosporaceae</taxon>
        <taxon>Actinoallomurus</taxon>
    </lineage>
</organism>
<dbReference type="SUPFAM" id="SSF54862">
    <property type="entry name" value="4Fe-4S ferredoxins"/>
    <property type="match status" value="1"/>
</dbReference>
<evidence type="ECO:0000259" key="10">
    <source>
        <dbReference type="SMART" id="SM00928"/>
    </source>
</evidence>
<dbReference type="PANTHER" id="PTHR11780">
    <property type="entry name" value="NADH-UBIQUINONE OXIDOREDUCTASE FLAVOPROTEIN 1 NDUFV1"/>
    <property type="match status" value="1"/>
</dbReference>
<name>A0ABP3GVT1_9ACTN</name>
<dbReference type="SUPFAM" id="SSF142019">
    <property type="entry name" value="Nqo1 FMN-binding domain-like"/>
    <property type="match status" value="1"/>
</dbReference>
<evidence type="ECO:0000256" key="5">
    <source>
        <dbReference type="ARBA" id="ARBA00022630"/>
    </source>
</evidence>
<dbReference type="RefSeq" id="WP_252807487.1">
    <property type="nucleotide sequence ID" value="NZ_BAAABM010000045.1"/>
</dbReference>
<evidence type="ECO:0000256" key="3">
    <source>
        <dbReference type="ARBA" id="ARBA00007523"/>
    </source>
</evidence>
<comment type="caution">
    <text evidence="11">The sequence shown here is derived from an EMBL/GenBank/DDBJ whole genome shotgun (WGS) entry which is preliminary data.</text>
</comment>
<accession>A0ABP3GVT1</accession>
<keyword evidence="12" id="KW-1185">Reference proteome</keyword>
<keyword evidence="5" id="KW-0285">Flavoprotein</keyword>
<dbReference type="EMBL" id="BAAABM010000045">
    <property type="protein sequence ID" value="GAA0352991.1"/>
    <property type="molecule type" value="Genomic_DNA"/>
</dbReference>
<reference evidence="12" key="1">
    <citation type="journal article" date="2019" name="Int. J. Syst. Evol. Microbiol.">
        <title>The Global Catalogue of Microorganisms (GCM) 10K type strain sequencing project: providing services to taxonomists for standard genome sequencing and annotation.</title>
        <authorList>
            <consortium name="The Broad Institute Genomics Platform"/>
            <consortium name="The Broad Institute Genome Sequencing Center for Infectious Disease"/>
            <person name="Wu L."/>
            <person name="Ma J."/>
        </authorList>
    </citation>
    <scope>NUCLEOTIDE SEQUENCE [LARGE SCALE GENOMIC DNA]</scope>
    <source>
        <strain evidence="12">JCM 3146</strain>
    </source>
</reference>
<dbReference type="SUPFAM" id="SSF142984">
    <property type="entry name" value="Nqo1 middle domain-like"/>
    <property type="match status" value="1"/>
</dbReference>
<keyword evidence="9" id="KW-0411">Iron-sulfur</keyword>
<dbReference type="Gene3D" id="3.10.20.600">
    <property type="match status" value="1"/>
</dbReference>
<protein>
    <submittedName>
        <fullName evidence="11">NADH-quinone oxidoreductase subunit NuoF family protein</fullName>
    </submittedName>
</protein>
<dbReference type="SMART" id="SM00928">
    <property type="entry name" value="NADH_4Fe-4S"/>
    <property type="match status" value="1"/>
</dbReference>
<dbReference type="InterPro" id="IPR019575">
    <property type="entry name" value="Nuop51_4Fe4S-bd"/>
</dbReference>
<evidence type="ECO:0000256" key="2">
    <source>
        <dbReference type="ARBA" id="ARBA00001966"/>
    </source>
</evidence>
<dbReference type="Gene3D" id="3.40.50.11540">
    <property type="entry name" value="NADH-ubiquinone oxidoreductase 51kDa subunit"/>
    <property type="match status" value="1"/>
</dbReference>
<keyword evidence="7" id="KW-0479">Metal-binding</keyword>
<evidence type="ECO:0000313" key="11">
    <source>
        <dbReference type="EMBL" id="GAA0352991.1"/>
    </source>
</evidence>
<dbReference type="Pfam" id="PF01512">
    <property type="entry name" value="Complex1_51K"/>
    <property type="match status" value="1"/>
</dbReference>
<comment type="cofactor">
    <cofactor evidence="1">
        <name>FMN</name>
        <dbReference type="ChEBI" id="CHEBI:58210"/>
    </cofactor>
</comment>
<dbReference type="Pfam" id="PF10589">
    <property type="entry name" value="NADH_4Fe-4S"/>
    <property type="match status" value="1"/>
</dbReference>
<evidence type="ECO:0000256" key="8">
    <source>
        <dbReference type="ARBA" id="ARBA00023004"/>
    </source>
</evidence>
<dbReference type="Proteomes" id="UP001501822">
    <property type="component" value="Unassembled WGS sequence"/>
</dbReference>
<evidence type="ECO:0000256" key="4">
    <source>
        <dbReference type="ARBA" id="ARBA00022485"/>
    </source>
</evidence>
<dbReference type="InterPro" id="IPR037207">
    <property type="entry name" value="Nuop51_4Fe4S-bd_sf"/>
</dbReference>
<sequence length="491" mass="51819">MNFRYVGPPRLGRGLDRYQRIDQTAHREVHGEFRRRSVRELLAMAEQVDLRGRGGAAFPFARKLKAVVSAARRQDAQTVVLVNATEGEPASAKDKLLMSRTPHLILDGAMLAALALGAREVVIGVTDGGRAGRSIRSAVVESNLGGFIRVVRLPERFVTGEGGALVNGVNGAPALPPGRKVRAAERGVDGLPTLLSNAETFAQLALLSQLGPDLYRAIGTAEEPGTVLLTVWGPGGRPVVVEAPAGTPLFQVLDLCRADVGQGVLMGGYHGAWLAPAAANRARVSREDIARAGASLGAGIILPLAPDVCPLGEVARVAVYMGMETAGQCGPCRLGLPALARSLRALAEGDSRSEALSAVRQGMQVVKGRGACHHPDGTSRFIASALEVFRDDVDTHLASGTCGRPVRGLLPIDGEDAAAVEESEDTGLRLTVDWTRCAGHGLCGHLVPDLVSLDEHGFPVVESKSVPQRLLRQAHQAIEMCPALAMRFKTP</sequence>
<comment type="similarity">
    <text evidence="3">Belongs to the complex I 51 kDa subunit family.</text>
</comment>
<comment type="cofactor">
    <cofactor evidence="2">
        <name>[4Fe-4S] cluster</name>
        <dbReference type="ChEBI" id="CHEBI:49883"/>
    </cofactor>
</comment>
<keyword evidence="6" id="KW-0288">FMN</keyword>
<gene>
    <name evidence="11" type="ORF">GCM10010151_48190</name>
</gene>
<feature type="domain" description="NADH-ubiquinone oxidoreductase 51kDa subunit iron-sulphur binding" evidence="10">
    <location>
        <begin position="311"/>
        <end position="356"/>
    </location>
</feature>
<dbReference type="SUPFAM" id="SSF140490">
    <property type="entry name" value="Nqo1C-terminal domain-like"/>
    <property type="match status" value="1"/>
</dbReference>
<dbReference type="InterPro" id="IPR050837">
    <property type="entry name" value="ComplexI_51kDa_subunit"/>
</dbReference>
<dbReference type="InterPro" id="IPR037225">
    <property type="entry name" value="Nuo51_FMN-bd_sf"/>
</dbReference>
<evidence type="ECO:0000256" key="7">
    <source>
        <dbReference type="ARBA" id="ARBA00022723"/>
    </source>
</evidence>